<dbReference type="InterPro" id="IPR001119">
    <property type="entry name" value="SLH_dom"/>
</dbReference>
<dbReference type="InterPro" id="IPR051465">
    <property type="entry name" value="Cell_Envelope_Struct_Comp"/>
</dbReference>
<organism evidence="4 5">
    <name type="scientific">Flintibacter faecis</name>
    <dbReference type="NCBI Taxonomy" id="2763047"/>
    <lineage>
        <taxon>Bacteria</taxon>
        <taxon>Bacillati</taxon>
        <taxon>Bacillota</taxon>
        <taxon>Clostridia</taxon>
        <taxon>Eubacteriales</taxon>
        <taxon>Flintibacter</taxon>
    </lineage>
</organism>
<feature type="signal peptide" evidence="2">
    <location>
        <begin position="1"/>
        <end position="26"/>
    </location>
</feature>
<evidence type="ECO:0000256" key="2">
    <source>
        <dbReference type="SAM" id="SignalP"/>
    </source>
</evidence>
<evidence type="ECO:0000259" key="3">
    <source>
        <dbReference type="PROSITE" id="PS51272"/>
    </source>
</evidence>
<dbReference type="PANTHER" id="PTHR43308">
    <property type="entry name" value="OUTER MEMBRANE PROTEIN ALPHA-RELATED"/>
    <property type="match status" value="1"/>
</dbReference>
<feature type="domain" description="SLH" evidence="3">
    <location>
        <begin position="278"/>
        <end position="336"/>
    </location>
</feature>
<gene>
    <name evidence="4" type="ORF">H8S55_00450</name>
</gene>
<reference evidence="4" key="1">
    <citation type="submission" date="2020-08" db="EMBL/GenBank/DDBJ databases">
        <title>Genome public.</title>
        <authorList>
            <person name="Liu C."/>
            <person name="Sun Q."/>
        </authorList>
    </citation>
    <scope>NUCLEOTIDE SEQUENCE</scope>
    <source>
        <strain evidence="4">BX5</strain>
    </source>
</reference>
<protein>
    <submittedName>
        <fullName evidence="4">S-layer homology domain-containing protein</fullName>
    </submittedName>
</protein>
<dbReference type="RefSeq" id="WP_186877356.1">
    <property type="nucleotide sequence ID" value="NZ_JACOPN010000001.1"/>
</dbReference>
<evidence type="ECO:0000313" key="5">
    <source>
        <dbReference type="Proteomes" id="UP000602260"/>
    </source>
</evidence>
<name>A0A8J6J2J5_9FIRM</name>
<feature type="chain" id="PRO_5035218091" evidence="2">
    <location>
        <begin position="27"/>
        <end position="402"/>
    </location>
</feature>
<dbReference type="AlphaFoldDB" id="A0A8J6J2J5"/>
<dbReference type="Pfam" id="PF00395">
    <property type="entry name" value="SLH"/>
    <property type="match status" value="3"/>
</dbReference>
<proteinExistence type="predicted"/>
<dbReference type="EMBL" id="JACOPN010000001">
    <property type="protein sequence ID" value="MBC5715812.1"/>
    <property type="molecule type" value="Genomic_DNA"/>
</dbReference>
<dbReference type="PROSITE" id="PS51272">
    <property type="entry name" value="SLH"/>
    <property type="match status" value="3"/>
</dbReference>
<feature type="domain" description="SLH" evidence="3">
    <location>
        <begin position="214"/>
        <end position="277"/>
    </location>
</feature>
<sequence>MFKCKRWLGLVLCLVMSISMMLPVSAVDPLSTGFASFLIHANTTDSPEVNLHIKLYRRGSSGLFLADDAVRYDCRVNRAAGDPAFYIQPKADGVWVEVDYLTDLNGDGIYEMLDGEDRPVCDTMTATGELTAWTGTNATLKAGQTYLLTAKTLAQRGQEVLKARNTAGSGQTLPEAGAASPSAEGILYFVSLHYNSPTDKQEYVLSYYVRLYDSVIVPSDVPATAWYYGAVEYALEQGFFSGAGSDAFLPNGSVTRAQLAQILWRMGGSVQADKSAHFSDVSSGDWCYQAVNWCSQEGLMSGSGNKFLPTTPLTREQLALVLQQYAKRQGLDVAEGKSLSGFADGGSVSEWGRTAMEWAVSTGLLSGYENNTLRPINGIKRCELAAVLRTFCQTMLEPAQET</sequence>
<keyword evidence="2" id="KW-0732">Signal</keyword>
<comment type="caution">
    <text evidence="4">The sequence shown here is derived from an EMBL/GenBank/DDBJ whole genome shotgun (WGS) entry which is preliminary data.</text>
</comment>
<dbReference type="Proteomes" id="UP000602260">
    <property type="component" value="Unassembled WGS sequence"/>
</dbReference>
<keyword evidence="1" id="KW-0677">Repeat</keyword>
<accession>A0A8J6J2J5</accession>
<evidence type="ECO:0000313" key="4">
    <source>
        <dbReference type="EMBL" id="MBC5715812.1"/>
    </source>
</evidence>
<keyword evidence="5" id="KW-1185">Reference proteome</keyword>
<feature type="domain" description="SLH" evidence="3">
    <location>
        <begin position="339"/>
        <end position="402"/>
    </location>
</feature>
<evidence type="ECO:0000256" key="1">
    <source>
        <dbReference type="ARBA" id="ARBA00022737"/>
    </source>
</evidence>